<dbReference type="EMBL" id="LT629701">
    <property type="protein sequence ID" value="SDM89192.1"/>
    <property type="molecule type" value="Genomic_DNA"/>
</dbReference>
<keyword evidence="1" id="KW-0812">Transmembrane</keyword>
<dbReference type="STRING" id="211114.SAMN04489726_3869"/>
<sequence>MKRPVELWAILACLVGAELVFLGAGVLRWAAEGGADLLVLPTVLLVLVLVAAASLLTRIRIAKAGATAVAVFAALLHLLIVLGDGPGLARIVSGIVGAAHVYAVVLLNTGPMRKFLERP</sequence>
<reference evidence="2 3" key="1">
    <citation type="submission" date="2016-10" db="EMBL/GenBank/DDBJ databases">
        <authorList>
            <person name="de Groot N.N."/>
        </authorList>
    </citation>
    <scope>NUCLEOTIDE SEQUENCE [LARGE SCALE GENOMIC DNA]</scope>
    <source>
        <strain evidence="2 3">DSM 44149</strain>
    </source>
</reference>
<dbReference type="OrthoDB" id="3698872at2"/>
<proteinExistence type="predicted"/>
<dbReference type="Proteomes" id="UP000183376">
    <property type="component" value="Chromosome I"/>
</dbReference>
<evidence type="ECO:0000256" key="1">
    <source>
        <dbReference type="SAM" id="Phobius"/>
    </source>
</evidence>
<keyword evidence="1" id="KW-1133">Transmembrane helix</keyword>
<accession>A0A1G9WXG4</accession>
<gene>
    <name evidence="2" type="ORF">SAMN04489726_3869</name>
</gene>
<feature type="transmembrane region" description="Helical" evidence="1">
    <location>
        <begin position="37"/>
        <end position="57"/>
    </location>
</feature>
<dbReference type="RefSeq" id="WP_030430919.1">
    <property type="nucleotide sequence ID" value="NZ_JOEF01000016.1"/>
</dbReference>
<dbReference type="eggNOG" id="ENOG5032D2W">
    <property type="taxonomic scope" value="Bacteria"/>
</dbReference>
<dbReference type="AlphaFoldDB" id="A0A1G9WXG4"/>
<keyword evidence="3" id="KW-1185">Reference proteome</keyword>
<keyword evidence="1" id="KW-0472">Membrane</keyword>
<evidence type="ECO:0000313" key="3">
    <source>
        <dbReference type="Proteomes" id="UP000183376"/>
    </source>
</evidence>
<protein>
    <submittedName>
        <fullName evidence="2">Uncharacterized protein</fullName>
    </submittedName>
</protein>
<name>A0A1G9WXG4_ALLAB</name>
<feature type="transmembrane region" description="Helical" evidence="1">
    <location>
        <begin position="88"/>
        <end position="108"/>
    </location>
</feature>
<organism evidence="2 3">
    <name type="scientific">Allokutzneria albata</name>
    <name type="common">Kibdelosporangium albatum</name>
    <dbReference type="NCBI Taxonomy" id="211114"/>
    <lineage>
        <taxon>Bacteria</taxon>
        <taxon>Bacillati</taxon>
        <taxon>Actinomycetota</taxon>
        <taxon>Actinomycetes</taxon>
        <taxon>Pseudonocardiales</taxon>
        <taxon>Pseudonocardiaceae</taxon>
        <taxon>Allokutzneria</taxon>
    </lineage>
</organism>
<evidence type="ECO:0000313" key="2">
    <source>
        <dbReference type="EMBL" id="SDM89192.1"/>
    </source>
</evidence>
<feature type="transmembrane region" description="Helical" evidence="1">
    <location>
        <begin position="7"/>
        <end position="31"/>
    </location>
</feature>
<feature type="transmembrane region" description="Helical" evidence="1">
    <location>
        <begin position="64"/>
        <end position="82"/>
    </location>
</feature>